<gene>
    <name evidence="1" type="ORF">MANES_09G073200</name>
</gene>
<protein>
    <submittedName>
        <fullName evidence="1">Uncharacterized protein</fullName>
    </submittedName>
</protein>
<evidence type="ECO:0000313" key="1">
    <source>
        <dbReference type="EMBL" id="OAY41088.1"/>
    </source>
</evidence>
<accession>A0A2C9VA36</accession>
<sequence length="36" mass="4414">MFLKFQVVKETVEGCYKKKFISRIRFIYRESIQGIK</sequence>
<proteinExistence type="predicted"/>
<reference evidence="1" key="1">
    <citation type="submission" date="2016-02" db="EMBL/GenBank/DDBJ databases">
        <title>WGS assembly of Manihot esculenta.</title>
        <authorList>
            <person name="Bredeson J.V."/>
            <person name="Prochnik S.E."/>
            <person name="Lyons J.B."/>
            <person name="Schmutz J."/>
            <person name="Grimwood J."/>
            <person name="Vrebalov J."/>
            <person name="Bart R.S."/>
            <person name="Amuge T."/>
            <person name="Ferguson M.E."/>
            <person name="Green R."/>
            <person name="Putnam N."/>
            <person name="Stites J."/>
            <person name="Rounsley S."/>
            <person name="Rokhsar D.S."/>
        </authorList>
    </citation>
    <scope>NUCLEOTIDE SEQUENCE [LARGE SCALE GENOMIC DNA]</scope>
    <source>
        <tissue evidence="1">Leaf</tissue>
    </source>
</reference>
<dbReference type="AlphaFoldDB" id="A0A2C9VA36"/>
<organism evidence="1">
    <name type="scientific">Manihot esculenta</name>
    <name type="common">Cassava</name>
    <name type="synonym">Jatropha manihot</name>
    <dbReference type="NCBI Taxonomy" id="3983"/>
    <lineage>
        <taxon>Eukaryota</taxon>
        <taxon>Viridiplantae</taxon>
        <taxon>Streptophyta</taxon>
        <taxon>Embryophyta</taxon>
        <taxon>Tracheophyta</taxon>
        <taxon>Spermatophyta</taxon>
        <taxon>Magnoliopsida</taxon>
        <taxon>eudicotyledons</taxon>
        <taxon>Gunneridae</taxon>
        <taxon>Pentapetalae</taxon>
        <taxon>rosids</taxon>
        <taxon>fabids</taxon>
        <taxon>Malpighiales</taxon>
        <taxon>Euphorbiaceae</taxon>
        <taxon>Crotonoideae</taxon>
        <taxon>Manihoteae</taxon>
        <taxon>Manihot</taxon>
    </lineage>
</organism>
<dbReference type="EMBL" id="CM004395">
    <property type="protein sequence ID" value="OAY41088.1"/>
    <property type="molecule type" value="Genomic_DNA"/>
</dbReference>
<name>A0A2C9VA36_MANES</name>